<gene>
    <name evidence="3" type="ORF">Tco025E_05393</name>
</gene>
<keyword evidence="4" id="KW-1185">Reference proteome</keyword>
<feature type="compositionally biased region" description="Basic and acidic residues" evidence="1">
    <location>
        <begin position="37"/>
        <end position="50"/>
    </location>
</feature>
<evidence type="ECO:0000256" key="2">
    <source>
        <dbReference type="SAM" id="SignalP"/>
    </source>
</evidence>
<dbReference type="RefSeq" id="XP_029227599.1">
    <property type="nucleotide sequence ID" value="XM_029372292.1"/>
</dbReference>
<feature type="region of interest" description="Disordered" evidence="1">
    <location>
        <begin position="32"/>
        <end position="128"/>
    </location>
</feature>
<dbReference type="AlphaFoldDB" id="A0A3R7LJM6"/>
<reference evidence="3 4" key="1">
    <citation type="journal article" date="2018" name="BMC Genomics">
        <title>Genomic comparison of Trypanosoma conorhini and Trypanosoma rangeli to Trypanosoma cruzi strains of high and low virulence.</title>
        <authorList>
            <person name="Bradwell K.R."/>
            <person name="Koparde V.N."/>
            <person name="Matveyev A.V."/>
            <person name="Serrano M.G."/>
            <person name="Alves J.M."/>
            <person name="Parikh H."/>
            <person name="Huang B."/>
            <person name="Lee V."/>
            <person name="Espinosa-Alvarez O."/>
            <person name="Ortiz P.A."/>
            <person name="Costa-Martins A.G."/>
            <person name="Teixeira M.M."/>
            <person name="Buck G.A."/>
        </authorList>
    </citation>
    <scope>NUCLEOTIDE SEQUENCE [LARGE SCALE GENOMIC DNA]</scope>
    <source>
        <strain evidence="3 4">025E</strain>
    </source>
</reference>
<keyword evidence="2" id="KW-0732">Signal</keyword>
<evidence type="ECO:0008006" key="5">
    <source>
        <dbReference type="Google" id="ProtNLM"/>
    </source>
</evidence>
<feature type="signal peptide" evidence="2">
    <location>
        <begin position="1"/>
        <end position="24"/>
    </location>
</feature>
<organism evidence="3 4">
    <name type="scientific">Trypanosoma conorhini</name>
    <dbReference type="NCBI Taxonomy" id="83891"/>
    <lineage>
        <taxon>Eukaryota</taxon>
        <taxon>Discoba</taxon>
        <taxon>Euglenozoa</taxon>
        <taxon>Kinetoplastea</taxon>
        <taxon>Metakinetoplastina</taxon>
        <taxon>Trypanosomatida</taxon>
        <taxon>Trypanosomatidae</taxon>
        <taxon>Trypanosoma</taxon>
    </lineage>
</organism>
<protein>
    <recommendedName>
        <fullName evidence="5">Secreted protein</fullName>
    </recommendedName>
</protein>
<proteinExistence type="predicted"/>
<accession>A0A3R7LJM6</accession>
<comment type="caution">
    <text evidence="3">The sequence shown here is derived from an EMBL/GenBank/DDBJ whole genome shotgun (WGS) entry which is preliminary data.</text>
</comment>
<name>A0A3R7LJM6_9TRYP</name>
<feature type="chain" id="PRO_5018671999" description="Secreted protein" evidence="2">
    <location>
        <begin position="25"/>
        <end position="128"/>
    </location>
</feature>
<dbReference type="Proteomes" id="UP000284403">
    <property type="component" value="Unassembled WGS sequence"/>
</dbReference>
<dbReference type="PROSITE" id="PS51257">
    <property type="entry name" value="PROKAR_LIPOPROTEIN"/>
    <property type="match status" value="1"/>
</dbReference>
<evidence type="ECO:0000313" key="3">
    <source>
        <dbReference type="EMBL" id="RNF15777.1"/>
    </source>
</evidence>
<dbReference type="EMBL" id="MKKU01000315">
    <property type="protein sequence ID" value="RNF15777.1"/>
    <property type="molecule type" value="Genomic_DNA"/>
</dbReference>
<dbReference type="GeneID" id="40319004"/>
<sequence>MRRPRRTAPLLTLMLLLLPLLCAAAGCLGDAPAGVARGEEASQEPRREEGTSNTPKDPNGDDHQLSAGSALPGSGVGPAKAGIVTTPQSSARRGNDEQTPAVLPANAESEGTSRGVDAGSLSPKVRRC</sequence>
<evidence type="ECO:0000256" key="1">
    <source>
        <dbReference type="SAM" id="MobiDB-lite"/>
    </source>
</evidence>
<evidence type="ECO:0000313" key="4">
    <source>
        <dbReference type="Proteomes" id="UP000284403"/>
    </source>
</evidence>